<feature type="compositionally biased region" description="Basic and acidic residues" evidence="1">
    <location>
        <begin position="503"/>
        <end position="513"/>
    </location>
</feature>
<feature type="region of interest" description="Disordered" evidence="1">
    <location>
        <begin position="1"/>
        <end position="30"/>
    </location>
</feature>
<feature type="compositionally biased region" description="Polar residues" evidence="1">
    <location>
        <begin position="664"/>
        <end position="673"/>
    </location>
</feature>
<name>C3ZI12_BRAFL</name>
<dbReference type="Gene3D" id="2.60.120.1000">
    <property type="match status" value="2"/>
</dbReference>
<accession>C3ZI12</accession>
<feature type="region of interest" description="Disordered" evidence="1">
    <location>
        <begin position="576"/>
        <end position="775"/>
    </location>
</feature>
<dbReference type="InParanoid" id="C3ZI12"/>
<proteinExistence type="predicted"/>
<keyword evidence="2" id="KW-1133">Transmembrane helix</keyword>
<keyword evidence="2" id="KW-0812">Transmembrane</keyword>
<evidence type="ECO:0000313" key="3">
    <source>
        <dbReference type="EMBL" id="EEN47754.1"/>
    </source>
</evidence>
<dbReference type="EMBL" id="GG666626">
    <property type="protein sequence ID" value="EEN47754.1"/>
    <property type="molecule type" value="Genomic_DNA"/>
</dbReference>
<feature type="compositionally biased region" description="Polar residues" evidence="1">
    <location>
        <begin position="547"/>
        <end position="558"/>
    </location>
</feature>
<keyword evidence="2" id="KW-0472">Membrane</keyword>
<dbReference type="eggNOG" id="KOG3516">
    <property type="taxonomic scope" value="Eukaryota"/>
</dbReference>
<dbReference type="AlphaFoldDB" id="C3ZI12"/>
<organism>
    <name type="scientific">Branchiostoma floridae</name>
    <name type="common">Florida lancelet</name>
    <name type="synonym">Amphioxus</name>
    <dbReference type="NCBI Taxonomy" id="7739"/>
    <lineage>
        <taxon>Eukaryota</taxon>
        <taxon>Metazoa</taxon>
        <taxon>Chordata</taxon>
        <taxon>Cephalochordata</taxon>
        <taxon>Leptocardii</taxon>
        <taxon>Amphioxiformes</taxon>
        <taxon>Branchiostomatidae</taxon>
        <taxon>Branchiostoma</taxon>
    </lineage>
</organism>
<feature type="compositionally biased region" description="Polar residues" evidence="1">
    <location>
        <begin position="432"/>
        <end position="447"/>
    </location>
</feature>
<feature type="compositionally biased region" description="Polar residues" evidence="1">
    <location>
        <begin position="400"/>
        <end position="424"/>
    </location>
</feature>
<evidence type="ECO:0000256" key="1">
    <source>
        <dbReference type="SAM" id="MobiDB-lite"/>
    </source>
</evidence>
<feature type="compositionally biased region" description="Basic and acidic residues" evidence="1">
    <location>
        <begin position="521"/>
        <end position="532"/>
    </location>
</feature>
<evidence type="ECO:0000256" key="2">
    <source>
        <dbReference type="SAM" id="Phobius"/>
    </source>
</evidence>
<feature type="compositionally biased region" description="Basic and acidic residues" evidence="1">
    <location>
        <begin position="711"/>
        <end position="723"/>
    </location>
</feature>
<feature type="compositionally biased region" description="Basic and acidic residues" evidence="1">
    <location>
        <begin position="737"/>
        <end position="756"/>
    </location>
</feature>
<feature type="compositionally biased region" description="Basic and acidic residues" evidence="1">
    <location>
        <begin position="461"/>
        <end position="477"/>
    </location>
</feature>
<sequence length="801" mass="89003">MSSDQQTGITVVHHDKEERESVDGRRGPGPRVINITYSASMEQIQALVSLSSDCEQYLSYDCFESPVFSRPYRHAQYRQHVTWYSQQNTRMINWAGAEGQDGKCACGVTGTCDKGHKRCNCDNDDDQWRQDGGHIRDKEHLPVTRLVFGASRDVLMHTEQGFYNIGALRCRGQAVDRWYPPSCAEVKSRGGHAQDSSGSYIIDPDGPGTGVEPFTVSCDFNQTVTTTVHHNREEMAHVDGHEHPLSYRVDVSYAASMRQIQALMAISDSCEQNVEYHCYGSAIFYSEKESKPDKQHAAWYSREGTGMSYWPGARGHAGKCACGVTGTCDNGNPRCNCDNNDDTWRKDAGTVTDKSLLPVTGLAFGDTSIKVCFDENENIVSLLDEQGFYVLSPLRCRSSDAGTPQTTAQPLVPTSSTSKKPNFTETKHTALLTKTESSNSDSLLRSTPRNREETAIEGDQNVDRKTLSQDEDSRIQDGDMEEPSDDKKKDNQPHGDQTPEDIPNPKEKPPKDSLDEDEGEERPVEVLQKEDIDQPPNIDTGTKDENNQLITDHSSVNVPNPVLQDEMVDSISRTAHGRNGAAEHGTETRQPFLNKEDLLDQETFDQWSGEQLEREDDEGIHNVPDETENPHEEPLLHEGTDIKTQPAYSTAEPPDVVGAENTDRQPFQDNPNQPVDMPQGYDDAVIGYRDGEQMNSEPAHPLEEQPGLTHENTDNNKDIDRPLENLQNPAALGQDNSQRRGDRTDGPGGVHVHERPQWVQGGDSTDDDEPSGFPEELTLEVGIPVVLTALAVAFVIAFRKK</sequence>
<feature type="transmembrane region" description="Helical" evidence="2">
    <location>
        <begin position="781"/>
        <end position="798"/>
    </location>
</feature>
<gene>
    <name evidence="3" type="ORF">BRAFLDRAFT_83515</name>
</gene>
<protein>
    <submittedName>
        <fullName evidence="3">Uncharacterized protein</fullName>
    </submittedName>
</protein>
<feature type="region of interest" description="Disordered" evidence="1">
    <location>
        <begin position="398"/>
        <end position="562"/>
    </location>
</feature>
<reference evidence="3" key="1">
    <citation type="journal article" date="2008" name="Nature">
        <title>The amphioxus genome and the evolution of the chordate karyotype.</title>
        <authorList>
            <consortium name="US DOE Joint Genome Institute (JGI-PGF)"/>
            <person name="Putnam N.H."/>
            <person name="Butts T."/>
            <person name="Ferrier D.E.K."/>
            <person name="Furlong R.F."/>
            <person name="Hellsten U."/>
            <person name="Kawashima T."/>
            <person name="Robinson-Rechavi M."/>
            <person name="Shoguchi E."/>
            <person name="Terry A."/>
            <person name="Yu J.-K."/>
            <person name="Benito-Gutierrez E.L."/>
            <person name="Dubchak I."/>
            <person name="Garcia-Fernandez J."/>
            <person name="Gibson-Brown J.J."/>
            <person name="Grigoriev I.V."/>
            <person name="Horton A.C."/>
            <person name="de Jong P.J."/>
            <person name="Jurka J."/>
            <person name="Kapitonov V.V."/>
            <person name="Kohara Y."/>
            <person name="Kuroki Y."/>
            <person name="Lindquist E."/>
            <person name="Lucas S."/>
            <person name="Osoegawa K."/>
            <person name="Pennacchio L.A."/>
            <person name="Salamov A.A."/>
            <person name="Satou Y."/>
            <person name="Sauka-Spengler T."/>
            <person name="Schmutz J."/>
            <person name="Shin-I T."/>
            <person name="Toyoda A."/>
            <person name="Bronner-Fraser M."/>
            <person name="Fujiyama A."/>
            <person name="Holland L.Z."/>
            <person name="Holland P.W.H."/>
            <person name="Satoh N."/>
            <person name="Rokhsar D.S."/>
        </authorList>
    </citation>
    <scope>NUCLEOTIDE SEQUENCE [LARGE SCALE GENOMIC DNA]</scope>
    <source>
        <strain evidence="3">S238N-H82</strain>
        <tissue evidence="3">Testes</tissue>
    </source>
</reference>
<feature type="compositionally biased region" description="Basic and acidic residues" evidence="1">
    <location>
        <begin position="12"/>
        <end position="26"/>
    </location>
</feature>
<feature type="compositionally biased region" description="Basic and acidic residues" evidence="1">
    <location>
        <begin position="619"/>
        <end position="641"/>
    </location>
</feature>